<dbReference type="Proteomes" id="UP000054559">
    <property type="component" value="Unassembled WGS sequence"/>
</dbReference>
<dbReference type="GO" id="GO:0006515">
    <property type="term" value="P:protein quality control for misfolded or incompletely synthesized proteins"/>
    <property type="evidence" value="ECO:0007669"/>
    <property type="project" value="TreeGrafter"/>
</dbReference>
<dbReference type="GO" id="GO:0031942">
    <property type="term" value="C:i-AAA complex"/>
    <property type="evidence" value="ECO:0007669"/>
    <property type="project" value="TreeGrafter"/>
</dbReference>
<protein>
    <recommendedName>
        <fullName evidence="5">TPR domain-containing protein</fullName>
    </recommendedName>
</protein>
<evidence type="ECO:0000313" key="4">
    <source>
        <dbReference type="Proteomes" id="UP000054559"/>
    </source>
</evidence>
<evidence type="ECO:0000256" key="1">
    <source>
        <dbReference type="SAM" id="MobiDB-lite"/>
    </source>
</evidence>
<dbReference type="CDD" id="cd24145">
    <property type="entry name" value="Mgr3-like"/>
    <property type="match status" value="1"/>
</dbReference>
<evidence type="ECO:0000256" key="2">
    <source>
        <dbReference type="SAM" id="Phobius"/>
    </source>
</evidence>
<dbReference type="SMART" id="SM00028">
    <property type="entry name" value="TPR"/>
    <property type="match status" value="2"/>
</dbReference>
<feature type="region of interest" description="Disordered" evidence="1">
    <location>
        <begin position="1"/>
        <end position="25"/>
    </location>
</feature>
<dbReference type="PANTHER" id="PTHR28142:SF1">
    <property type="entry name" value="MITOCHONDRIAL INNER MEMBRANE I-AAA PROTEASE SUPERCOMPLEX SUBUNIT MGR3-RELATED"/>
    <property type="match status" value="1"/>
</dbReference>
<gene>
    <name evidence="3" type="ORF">CISG_01734</name>
</gene>
<keyword evidence="2" id="KW-1133">Transmembrane helix</keyword>
<dbReference type="AlphaFoldDB" id="A0A0J8R0M5"/>
<dbReference type="STRING" id="454286.A0A0J8R0M5"/>
<dbReference type="OrthoDB" id="10050400at2759"/>
<dbReference type="GO" id="GO:0051787">
    <property type="term" value="F:misfolded protein binding"/>
    <property type="evidence" value="ECO:0007669"/>
    <property type="project" value="TreeGrafter"/>
</dbReference>
<evidence type="ECO:0000313" key="3">
    <source>
        <dbReference type="EMBL" id="KMU78694.1"/>
    </source>
</evidence>
<feature type="region of interest" description="Disordered" evidence="1">
    <location>
        <begin position="209"/>
        <end position="244"/>
    </location>
</feature>
<name>A0A0J8R0M5_COCIT</name>
<evidence type="ECO:0008006" key="5">
    <source>
        <dbReference type="Google" id="ProtNLM"/>
    </source>
</evidence>
<dbReference type="EMBL" id="DS268122">
    <property type="protein sequence ID" value="KMU78694.1"/>
    <property type="molecule type" value="Genomic_DNA"/>
</dbReference>
<proteinExistence type="predicted"/>
<dbReference type="Gene3D" id="1.25.40.10">
    <property type="entry name" value="Tetratricopeptide repeat domain"/>
    <property type="match status" value="1"/>
</dbReference>
<dbReference type="InterPro" id="IPR019734">
    <property type="entry name" value="TPR_rpt"/>
</dbReference>
<feature type="compositionally biased region" description="Basic and acidic residues" evidence="1">
    <location>
        <begin position="210"/>
        <end position="244"/>
    </location>
</feature>
<organism evidence="3 4">
    <name type="scientific">Coccidioides immitis RMSCC 3703</name>
    <dbReference type="NCBI Taxonomy" id="454286"/>
    <lineage>
        <taxon>Eukaryota</taxon>
        <taxon>Fungi</taxon>
        <taxon>Dikarya</taxon>
        <taxon>Ascomycota</taxon>
        <taxon>Pezizomycotina</taxon>
        <taxon>Eurotiomycetes</taxon>
        <taxon>Eurotiomycetidae</taxon>
        <taxon>Onygenales</taxon>
        <taxon>Onygenaceae</taxon>
        <taxon>Coccidioides</taxon>
    </lineage>
</organism>
<keyword evidence="2" id="KW-0472">Membrane</keyword>
<dbReference type="PANTHER" id="PTHR28142">
    <property type="entry name" value="MITOCHONDRIAL INNER MEMBRANE I-AAA PROTEASE SUPERCOMPLEX SUBUNIT MGR3-RELATED"/>
    <property type="match status" value="1"/>
</dbReference>
<dbReference type="InterPro" id="IPR040201">
    <property type="entry name" value="Mrg3-like"/>
</dbReference>
<dbReference type="InterPro" id="IPR011990">
    <property type="entry name" value="TPR-like_helical_dom_sf"/>
</dbReference>
<keyword evidence="2" id="KW-0812">Transmembrane</keyword>
<dbReference type="SUPFAM" id="SSF48452">
    <property type="entry name" value="TPR-like"/>
    <property type="match status" value="1"/>
</dbReference>
<feature type="region of interest" description="Disordered" evidence="1">
    <location>
        <begin position="368"/>
        <end position="392"/>
    </location>
</feature>
<reference evidence="4" key="1">
    <citation type="journal article" date="2010" name="Genome Res.">
        <title>Population genomic sequencing of Coccidioides fungi reveals recent hybridization and transposon control.</title>
        <authorList>
            <person name="Neafsey D.E."/>
            <person name="Barker B.M."/>
            <person name="Sharpton T.J."/>
            <person name="Stajich J.E."/>
            <person name="Park D.J."/>
            <person name="Whiston E."/>
            <person name="Hung C.-Y."/>
            <person name="McMahan C."/>
            <person name="White J."/>
            <person name="Sykes S."/>
            <person name="Heiman D."/>
            <person name="Young S."/>
            <person name="Zeng Q."/>
            <person name="Abouelleil A."/>
            <person name="Aftuck L."/>
            <person name="Bessette D."/>
            <person name="Brown A."/>
            <person name="FitzGerald M."/>
            <person name="Lui A."/>
            <person name="Macdonald J.P."/>
            <person name="Priest M."/>
            <person name="Orbach M.J."/>
            <person name="Galgiani J.N."/>
            <person name="Kirkland T.N."/>
            <person name="Cole G.T."/>
            <person name="Birren B.W."/>
            <person name="Henn M.R."/>
            <person name="Taylor J.W."/>
            <person name="Rounsley S.D."/>
        </authorList>
    </citation>
    <scope>NUCLEOTIDE SEQUENCE [LARGE SCALE GENOMIC DNA]</scope>
    <source>
        <strain evidence="4">RMSCC 3703</strain>
    </source>
</reference>
<feature type="transmembrane region" description="Helical" evidence="2">
    <location>
        <begin position="84"/>
        <end position="105"/>
    </location>
</feature>
<sequence>MLNQTLRRIGASPPTGPTPAIIPSRFFSSRTQGNPLSYRPNAMSRPQFSPRYLHPTQSRPYTLFSRFRDNFNEARKHVWRERPIGMTATLLFAVSMTSGLIYLLYDHITRVEPQFSRFPKPVGDSLRKAIYYTEFELNPVRALHWYKQALIAADQLGMHPFSEEVLGIRLQIPHMLEKAGMMKPAIEVLEKTQKDCLEWVQNGRRKQMIRNRERARDGNRIDDPTGTEEERKAEQEKEAEEERRRGFVMKRAAGVGVKIAELYSSDYVRETDKAEKALLSAVDLSRAELQHRREMNLPVSQGDGDYYLNLTEVAFAFNELADFYAERGRSDLSTALYMQSLSLIKEDQQDRPSTCAQVVLLNNISSQMAEQAQNPTPPPAETTSGTHMPPVSRDQLLNAASEWAKKALDVADKIQPPVRTEECDQGCLTATYNLGEIAEMQGHFSEAKKYYGEAREIAKKIQSPEGVSRANEGLERLKKQA</sequence>
<accession>A0A0J8R0M5</accession>